<feature type="transmembrane region" description="Helical" evidence="2">
    <location>
        <begin position="253"/>
        <end position="275"/>
    </location>
</feature>
<evidence type="ECO:0000313" key="4">
    <source>
        <dbReference type="Proteomes" id="UP000036987"/>
    </source>
</evidence>
<keyword evidence="2" id="KW-1133">Transmembrane helix</keyword>
<dbReference type="STRING" id="29655.A0A0K9NWJ0"/>
<evidence type="ECO:0000256" key="2">
    <source>
        <dbReference type="SAM" id="Phobius"/>
    </source>
</evidence>
<feature type="region of interest" description="Disordered" evidence="1">
    <location>
        <begin position="26"/>
        <end position="89"/>
    </location>
</feature>
<keyword evidence="3" id="KW-0378">Hydrolase</keyword>
<feature type="compositionally biased region" description="Polar residues" evidence="1">
    <location>
        <begin position="74"/>
        <end position="88"/>
    </location>
</feature>
<sequence>MTYNVTLLSITPPSSTSPASYCYCTLSSSTPSPSSEEAAEREEMAARGRTSHRLSGGLIVSGLPENKSKPKPAMTSTPTPYTGGSIKNSGDLGKMFEMASPSSSNTTVDPVTNVVTVSTSSGPLTFVPSMSTPKKSPNSSSSGPLFSRGPFTSTPNKSTSSSSGSHSLPTTGLITSGPPSASSSTRRSGGHGFAADEPTPERRKKTYDSAVTVIGKGRGYEFGISTAAVFAGVLGLVILMTLGIFLLMAVKSIAVLGAACGILVLAVTIVVWNWVWREKGLQTLLIELPDTDLYGAASDQFVKVSGVVTCGSIPLETSYHRIPRCVYVSTELYEYRGRNGRQADPNHRVFTWGLRHSEKLVADFYISDSRRGIRALVKAGHGTKIASFVKPTNKIEINKANKDGHPMFNEWLENCGLSFDNRKMRLEEGYIKEGSTVTIIGILQRHDNILMIVPPEEPISTGCLWRRLLYNINIKGLVLIGDEKVDDEVITV</sequence>
<feature type="region of interest" description="Disordered" evidence="1">
    <location>
        <begin position="119"/>
        <end position="204"/>
    </location>
</feature>
<feature type="transmembrane region" description="Helical" evidence="2">
    <location>
        <begin position="222"/>
        <end position="247"/>
    </location>
</feature>
<keyword evidence="2" id="KW-0812">Transmembrane</keyword>
<organism evidence="3 4">
    <name type="scientific">Zostera marina</name>
    <name type="common">Eelgrass</name>
    <dbReference type="NCBI Taxonomy" id="29655"/>
    <lineage>
        <taxon>Eukaryota</taxon>
        <taxon>Viridiplantae</taxon>
        <taxon>Streptophyta</taxon>
        <taxon>Embryophyta</taxon>
        <taxon>Tracheophyta</taxon>
        <taxon>Spermatophyta</taxon>
        <taxon>Magnoliopsida</taxon>
        <taxon>Liliopsida</taxon>
        <taxon>Zosteraceae</taxon>
        <taxon>Zostera</taxon>
    </lineage>
</organism>
<evidence type="ECO:0000313" key="3">
    <source>
        <dbReference type="EMBL" id="KMZ61121.1"/>
    </source>
</evidence>
<dbReference type="GO" id="GO:0006508">
    <property type="term" value="P:proteolysis"/>
    <property type="evidence" value="ECO:0007669"/>
    <property type="project" value="UniProtKB-KW"/>
</dbReference>
<accession>A0A0K9NWJ0</accession>
<gene>
    <name evidence="3" type="ORF">ZOSMA_54G00520</name>
</gene>
<dbReference type="GO" id="GO:0008233">
    <property type="term" value="F:peptidase activity"/>
    <property type="evidence" value="ECO:0007669"/>
    <property type="project" value="UniProtKB-KW"/>
</dbReference>
<evidence type="ECO:0000256" key="1">
    <source>
        <dbReference type="SAM" id="MobiDB-lite"/>
    </source>
</evidence>
<feature type="compositionally biased region" description="Low complexity" evidence="1">
    <location>
        <begin position="26"/>
        <end position="36"/>
    </location>
</feature>
<keyword evidence="4" id="KW-1185">Reference proteome</keyword>
<dbReference type="OrthoDB" id="1899156at2759"/>
<feature type="compositionally biased region" description="Polar residues" evidence="1">
    <location>
        <begin position="172"/>
        <end position="187"/>
    </location>
</feature>
<feature type="compositionally biased region" description="Low complexity" evidence="1">
    <location>
        <begin position="128"/>
        <end position="171"/>
    </location>
</feature>
<dbReference type="InterPro" id="IPR040339">
    <property type="entry name" value="At1g16860-like"/>
</dbReference>
<reference evidence="4" key="1">
    <citation type="journal article" date="2016" name="Nature">
        <title>The genome of the seagrass Zostera marina reveals angiosperm adaptation to the sea.</title>
        <authorList>
            <person name="Olsen J.L."/>
            <person name="Rouze P."/>
            <person name="Verhelst B."/>
            <person name="Lin Y.-C."/>
            <person name="Bayer T."/>
            <person name="Collen J."/>
            <person name="Dattolo E."/>
            <person name="De Paoli E."/>
            <person name="Dittami S."/>
            <person name="Maumus F."/>
            <person name="Michel G."/>
            <person name="Kersting A."/>
            <person name="Lauritano C."/>
            <person name="Lohaus R."/>
            <person name="Toepel M."/>
            <person name="Tonon T."/>
            <person name="Vanneste K."/>
            <person name="Amirebrahimi M."/>
            <person name="Brakel J."/>
            <person name="Bostroem C."/>
            <person name="Chovatia M."/>
            <person name="Grimwood J."/>
            <person name="Jenkins J.W."/>
            <person name="Jueterbock A."/>
            <person name="Mraz A."/>
            <person name="Stam W.T."/>
            <person name="Tice H."/>
            <person name="Bornberg-Bauer E."/>
            <person name="Green P.J."/>
            <person name="Pearson G.A."/>
            <person name="Procaccini G."/>
            <person name="Duarte C.M."/>
            <person name="Schmutz J."/>
            <person name="Reusch T.B.H."/>
            <person name="Van de Peer Y."/>
        </authorList>
    </citation>
    <scope>NUCLEOTIDE SEQUENCE [LARGE SCALE GENOMIC DNA]</scope>
    <source>
        <strain evidence="4">cv. Finnish</strain>
    </source>
</reference>
<keyword evidence="3" id="KW-0645">Protease</keyword>
<comment type="caution">
    <text evidence="3">The sequence shown here is derived from an EMBL/GenBank/DDBJ whole genome shotgun (WGS) entry which is preliminary data.</text>
</comment>
<dbReference type="AlphaFoldDB" id="A0A0K9NWJ0"/>
<name>A0A0K9NWJ0_ZOSMR</name>
<dbReference type="PANTHER" id="PTHR33709">
    <property type="entry name" value="OSJNBA0035M09.9 PROTEIN"/>
    <property type="match status" value="1"/>
</dbReference>
<dbReference type="EMBL" id="LFYR01001529">
    <property type="protein sequence ID" value="KMZ61121.1"/>
    <property type="molecule type" value="Genomic_DNA"/>
</dbReference>
<dbReference type="OMA" id="EWLENCG"/>
<proteinExistence type="predicted"/>
<dbReference type="PANTHER" id="PTHR33709:SF17">
    <property type="entry name" value="UBIQUITIN-SPECIFIC PROTEASE FAMILY C19-RELATED PROTEIN"/>
    <property type="match status" value="1"/>
</dbReference>
<protein>
    <submittedName>
        <fullName evidence="3">Ubiquitin-specific protease family C19-related protein</fullName>
    </submittedName>
</protein>
<dbReference type="Proteomes" id="UP000036987">
    <property type="component" value="Unassembled WGS sequence"/>
</dbReference>
<keyword evidence="2" id="KW-0472">Membrane</keyword>